<dbReference type="Proteomes" id="UP001432075">
    <property type="component" value="Chromosome"/>
</dbReference>
<sequence length="121" mass="11461">MARHAAPHTSTLRSAGLTLSMAGAALAMAAGGAQAGELSVPAALAGVTDPIANLKVNPLANTGVDPLDNGVGTKIADFPALGTGMVTGALTRGPSVGELPTAAASSLLGPLLPGAADGAGR</sequence>
<dbReference type="RefSeq" id="WP_008742029.1">
    <property type="nucleotide sequence ID" value="NZ_BMVE01000001.1"/>
</dbReference>
<organism evidence="2 3">
    <name type="scientific">Streptomyces goshikiensis</name>
    <dbReference type="NCBI Taxonomy" id="1942"/>
    <lineage>
        <taxon>Bacteria</taxon>
        <taxon>Bacillati</taxon>
        <taxon>Actinomycetota</taxon>
        <taxon>Actinomycetes</taxon>
        <taxon>Kitasatosporales</taxon>
        <taxon>Streptomycetaceae</taxon>
        <taxon>Streptomyces</taxon>
    </lineage>
</organism>
<feature type="signal peptide" evidence="1">
    <location>
        <begin position="1"/>
        <end position="29"/>
    </location>
</feature>
<feature type="chain" id="PRO_5047550277" description="Secreted protein" evidence="1">
    <location>
        <begin position="30"/>
        <end position="121"/>
    </location>
</feature>
<dbReference type="GeneID" id="91411289"/>
<keyword evidence="3" id="KW-1185">Reference proteome</keyword>
<proteinExistence type="predicted"/>
<gene>
    <name evidence="2" type="ORF">OHU17_14155</name>
</gene>
<evidence type="ECO:0000313" key="3">
    <source>
        <dbReference type="Proteomes" id="UP001432075"/>
    </source>
</evidence>
<evidence type="ECO:0008006" key="4">
    <source>
        <dbReference type="Google" id="ProtNLM"/>
    </source>
</evidence>
<protein>
    <recommendedName>
        <fullName evidence="4">Secreted protein</fullName>
    </recommendedName>
</protein>
<name>A0ABZ1RJ95_9ACTN</name>
<evidence type="ECO:0000256" key="1">
    <source>
        <dbReference type="SAM" id="SignalP"/>
    </source>
</evidence>
<accession>A0ABZ1RJ95</accession>
<keyword evidence="1" id="KW-0732">Signal</keyword>
<evidence type="ECO:0000313" key="2">
    <source>
        <dbReference type="EMBL" id="WUO46897.1"/>
    </source>
</evidence>
<reference evidence="2" key="1">
    <citation type="submission" date="2022-10" db="EMBL/GenBank/DDBJ databases">
        <title>The complete genomes of actinobacterial strains from the NBC collection.</title>
        <authorList>
            <person name="Joergensen T.S."/>
            <person name="Alvarez Arevalo M."/>
            <person name="Sterndorff E.B."/>
            <person name="Faurdal D."/>
            <person name="Vuksanovic O."/>
            <person name="Mourched A.-S."/>
            <person name="Charusanti P."/>
            <person name="Shaw S."/>
            <person name="Blin K."/>
            <person name="Weber T."/>
        </authorList>
    </citation>
    <scope>NUCLEOTIDE SEQUENCE</scope>
    <source>
        <strain evidence="2">NBC_00283</strain>
    </source>
</reference>
<dbReference type="EMBL" id="CP108057">
    <property type="protein sequence ID" value="WUO46897.1"/>
    <property type="molecule type" value="Genomic_DNA"/>
</dbReference>